<dbReference type="InterPro" id="IPR032694">
    <property type="entry name" value="CopC/D"/>
</dbReference>
<dbReference type="Pfam" id="PF05425">
    <property type="entry name" value="CopD"/>
    <property type="match status" value="1"/>
</dbReference>
<protein>
    <submittedName>
        <fullName evidence="8">Copper homeostasis membrane protein CopD</fullName>
    </submittedName>
</protein>
<feature type="transmembrane region" description="Helical" evidence="6">
    <location>
        <begin position="283"/>
        <end position="301"/>
    </location>
</feature>
<feature type="transmembrane region" description="Helical" evidence="6">
    <location>
        <begin position="197"/>
        <end position="220"/>
    </location>
</feature>
<evidence type="ECO:0000256" key="4">
    <source>
        <dbReference type="ARBA" id="ARBA00022989"/>
    </source>
</evidence>
<evidence type="ECO:0000256" key="3">
    <source>
        <dbReference type="ARBA" id="ARBA00022692"/>
    </source>
</evidence>
<dbReference type="InterPro" id="IPR047689">
    <property type="entry name" value="CopD"/>
</dbReference>
<keyword evidence="3 6" id="KW-0812">Transmembrane</keyword>
<gene>
    <name evidence="8" type="primary">copD</name>
    <name evidence="8" type="ORF">QGN17_06010</name>
</gene>
<feature type="transmembrane region" description="Helical" evidence="6">
    <location>
        <begin position="93"/>
        <end position="110"/>
    </location>
</feature>
<feature type="transmembrane region" description="Helical" evidence="6">
    <location>
        <begin position="12"/>
        <end position="31"/>
    </location>
</feature>
<dbReference type="Proteomes" id="UP001160625">
    <property type="component" value="Unassembled WGS sequence"/>
</dbReference>
<dbReference type="InterPro" id="IPR008457">
    <property type="entry name" value="Cu-R_CopD_dom"/>
</dbReference>
<proteinExistence type="predicted"/>
<organism evidence="8 9">
    <name type="scientific">Sphingomonas oryzagri</name>
    <dbReference type="NCBI Taxonomy" id="3042314"/>
    <lineage>
        <taxon>Bacteria</taxon>
        <taxon>Pseudomonadati</taxon>
        <taxon>Pseudomonadota</taxon>
        <taxon>Alphaproteobacteria</taxon>
        <taxon>Sphingomonadales</taxon>
        <taxon>Sphingomonadaceae</taxon>
        <taxon>Sphingomonas</taxon>
    </lineage>
</organism>
<feature type="transmembrane region" description="Helical" evidence="6">
    <location>
        <begin position="232"/>
        <end position="253"/>
    </location>
</feature>
<name>A0ABT6MZL2_9SPHN</name>
<evidence type="ECO:0000256" key="6">
    <source>
        <dbReference type="SAM" id="Phobius"/>
    </source>
</evidence>
<dbReference type="PANTHER" id="PTHR34820:SF4">
    <property type="entry name" value="INNER MEMBRANE PROTEIN YEBZ"/>
    <property type="match status" value="1"/>
</dbReference>
<evidence type="ECO:0000256" key="5">
    <source>
        <dbReference type="ARBA" id="ARBA00023136"/>
    </source>
</evidence>
<keyword evidence="5 6" id="KW-0472">Membrane</keyword>
<accession>A0ABT6MZL2</accession>
<reference evidence="8" key="1">
    <citation type="submission" date="2023-04" db="EMBL/GenBank/DDBJ databases">
        <title>Sphingomonas sp. MAHUQ-71 isolated from rice field.</title>
        <authorList>
            <person name="Huq M.A."/>
        </authorList>
    </citation>
    <scope>NUCLEOTIDE SEQUENCE</scope>
    <source>
        <strain evidence="8">MAHUQ-71</strain>
    </source>
</reference>
<evidence type="ECO:0000259" key="7">
    <source>
        <dbReference type="Pfam" id="PF05425"/>
    </source>
</evidence>
<feature type="transmembrane region" description="Helical" evidence="6">
    <location>
        <begin position="156"/>
        <end position="176"/>
    </location>
</feature>
<feature type="transmembrane region" description="Helical" evidence="6">
    <location>
        <begin position="43"/>
        <end position="66"/>
    </location>
</feature>
<keyword evidence="4 6" id="KW-1133">Transmembrane helix</keyword>
<evidence type="ECO:0000256" key="1">
    <source>
        <dbReference type="ARBA" id="ARBA00004651"/>
    </source>
</evidence>
<feature type="domain" description="Copper resistance protein D" evidence="7">
    <location>
        <begin position="192"/>
        <end position="299"/>
    </location>
</feature>
<dbReference type="PANTHER" id="PTHR34820">
    <property type="entry name" value="INNER MEMBRANE PROTEIN YEBZ"/>
    <property type="match status" value="1"/>
</dbReference>
<evidence type="ECO:0000256" key="2">
    <source>
        <dbReference type="ARBA" id="ARBA00022475"/>
    </source>
</evidence>
<comment type="caution">
    <text evidence="8">The sequence shown here is derived from an EMBL/GenBank/DDBJ whole genome shotgun (WGS) entry which is preliminary data.</text>
</comment>
<evidence type="ECO:0000313" key="8">
    <source>
        <dbReference type="EMBL" id="MDH7638278.1"/>
    </source>
</evidence>
<keyword evidence="9" id="KW-1185">Reference proteome</keyword>
<feature type="transmembrane region" description="Helical" evidence="6">
    <location>
        <begin position="117"/>
        <end position="136"/>
    </location>
</feature>
<dbReference type="RefSeq" id="WP_281043588.1">
    <property type="nucleotide sequence ID" value="NZ_JARYGZ010000001.1"/>
</dbReference>
<sequence length="309" mass="32309">MTDVAVIAARLGLYLTLAITFGLPCFVFWAWRDGRRSPPGPWAWIVGIATLLAMILSVFQLIALAASMSGTALTAVDRATISMLLDGGAMGRAWKVRVGALLVILMALILTRRAPGASRMVSAAGGGVALATMAWFGHGASDEGAAGWTPLVADLAHLWAAGVWTGALVGLSWLLLRSPNDASHGHAALCERALGGFSGLGTLIVATLVVTGLINTWFLIGIDHIASLMADPYGRLLLVKLAAFGCMIVLAALNRYRLTPALERVLKESGDAARSLSRLRVSLLTETAMLTTILGLVAWFGTLSPPAGG</sequence>
<comment type="subcellular location">
    <subcellularLocation>
        <location evidence="1">Cell membrane</location>
        <topology evidence="1">Multi-pass membrane protein</topology>
    </subcellularLocation>
</comment>
<keyword evidence="2" id="KW-1003">Cell membrane</keyword>
<dbReference type="NCBIfam" id="NF033808">
    <property type="entry name" value="copper_CopD"/>
    <property type="match status" value="1"/>
</dbReference>
<evidence type="ECO:0000313" key="9">
    <source>
        <dbReference type="Proteomes" id="UP001160625"/>
    </source>
</evidence>
<dbReference type="EMBL" id="JARYGZ010000001">
    <property type="protein sequence ID" value="MDH7638278.1"/>
    <property type="molecule type" value="Genomic_DNA"/>
</dbReference>